<dbReference type="NCBIfam" id="TIGR01782">
    <property type="entry name" value="TonB-Xanth-Caul"/>
    <property type="match status" value="1"/>
</dbReference>
<dbReference type="Pfam" id="PF13715">
    <property type="entry name" value="CarbopepD_reg_2"/>
    <property type="match status" value="1"/>
</dbReference>
<dbReference type="Proteomes" id="UP000642920">
    <property type="component" value="Unassembled WGS sequence"/>
</dbReference>
<reference evidence="12" key="1">
    <citation type="submission" date="2021-01" db="EMBL/GenBank/DDBJ databases">
        <title>Marivirga sp. nov., isolated from intertidal surface sediments.</title>
        <authorList>
            <person name="Zhang M."/>
        </authorList>
    </citation>
    <scope>NUCLEOTIDE SEQUENCE</scope>
    <source>
        <strain evidence="12">SM1354</strain>
    </source>
</reference>
<dbReference type="RefSeq" id="WP_201918915.1">
    <property type="nucleotide sequence ID" value="NZ_JAERQG010000001.1"/>
</dbReference>
<dbReference type="InterPro" id="IPR010104">
    <property type="entry name" value="TonB_rcpt_bac"/>
</dbReference>
<feature type="domain" description="TonB-dependent receptor plug" evidence="11">
    <location>
        <begin position="239"/>
        <end position="340"/>
    </location>
</feature>
<keyword evidence="7 8" id="KW-0998">Cell outer membrane</keyword>
<dbReference type="InterPro" id="IPR036942">
    <property type="entry name" value="Beta-barrel_TonB_sf"/>
</dbReference>
<dbReference type="PANTHER" id="PTHR40980">
    <property type="entry name" value="PLUG DOMAIN-CONTAINING PROTEIN"/>
    <property type="match status" value="1"/>
</dbReference>
<dbReference type="PANTHER" id="PTHR40980:SF4">
    <property type="entry name" value="TONB-DEPENDENT RECEPTOR-LIKE BETA-BARREL DOMAIN-CONTAINING PROTEIN"/>
    <property type="match status" value="1"/>
</dbReference>
<dbReference type="SUPFAM" id="SSF56935">
    <property type="entry name" value="Porins"/>
    <property type="match status" value="1"/>
</dbReference>
<dbReference type="GO" id="GO:0009279">
    <property type="term" value="C:cell outer membrane"/>
    <property type="evidence" value="ECO:0007669"/>
    <property type="project" value="UniProtKB-SubCell"/>
</dbReference>
<organism evidence="12 13">
    <name type="scientific">Marivirga atlantica</name>
    <dbReference type="NCBI Taxonomy" id="1548457"/>
    <lineage>
        <taxon>Bacteria</taxon>
        <taxon>Pseudomonadati</taxon>
        <taxon>Bacteroidota</taxon>
        <taxon>Cytophagia</taxon>
        <taxon>Cytophagales</taxon>
        <taxon>Marivirgaceae</taxon>
        <taxon>Marivirga</taxon>
    </lineage>
</organism>
<evidence type="ECO:0000256" key="3">
    <source>
        <dbReference type="ARBA" id="ARBA00022452"/>
    </source>
</evidence>
<dbReference type="InterPro" id="IPR012910">
    <property type="entry name" value="Plug_dom"/>
</dbReference>
<accession>A0A937DJH0</accession>
<dbReference type="CDD" id="cd01347">
    <property type="entry name" value="ligand_gated_channel"/>
    <property type="match status" value="1"/>
</dbReference>
<evidence type="ECO:0000256" key="1">
    <source>
        <dbReference type="ARBA" id="ARBA00004571"/>
    </source>
</evidence>
<evidence type="ECO:0000256" key="4">
    <source>
        <dbReference type="ARBA" id="ARBA00022692"/>
    </source>
</evidence>
<name>A0A937DJH0_9BACT</name>
<evidence type="ECO:0000256" key="2">
    <source>
        <dbReference type="ARBA" id="ARBA00022448"/>
    </source>
</evidence>
<sequence>MKKKLLRRIIMLSKFTLYGLFTVTLLSSTLWAKNGNAQNVKSVEVSLQKRFESVEALLRSIESETDFTFTYSSDRVKLNQPIELRKSDATVADILYEVSEKANLKFRQINQSIVVSPHNHKSPAVIKKAEAWGIITGQVLDAATNEPLPGASITVAGSNNGTVTDLQGEFSLIAQIDVKQLEVRYLGFETKLIEVEVKESDIVQVENILMKPSTVSLNEVIAYGNLEGQQKALNQQKNADNIKNVVAADQIGRFPDPNVAEALQRIPGANIERDQGEGRYVLVRGLAPQFTNININGEQVPSPESGVRFVALDAIPADQLASIEVTKALTPDMDGDAIGGSVNLITRTAKSANPSINGTLIGGYNALMQKPNGQASLQYGQRFGDKQQLGLLINTSHYYTDRGSDNWERDGSEFELRDYALERSRSAISGTLDYNVSPNSNLYFRAIYNNFQDREQRRTFLFVANEDNSPFEDAEIERASKDRLEKQIVTSFNLGGKHTFPSLMLDYEVAYAEAYQDTPFDFEPVFKAEVDNILLDFDSNPLFPEFAVEGADYLDNTIYEFDEVEFGNTFAIDINKTAKLNLGIPFQLGNSDGLIKLGGKVRLKEKSLDITQNVYSWEGDEVSFDGLEGDFTLEKFEGGLLDNSFLDNKYAINRNIDVSRFTDFFNQNRNGFKLEVDDKIVAESVESYTATEDVYAAYLMGKIQFNKLMALAGVRYETTNVTYESQAAVFDIEGDLNRIDPVNGGVTYDFILPQAHLKYQLNPLTNIRLAATASYSRPNFEDIVPSQEIELNAREGSIGNPELAPVSAINLDLMVEHYFGTVGIISGGVFHKQLNDFIYTQRFDSTINDVNVVLNQSQNGESASLTGVELAYQQNFTFLPGIWRGLGIYANYTYTNSEASILNREEGSGTENIRLPGQAAHVGNLSLSYDYKKLNLRISSNFNGSYLAELGDDASEDVFVKERLQLDLSAAYRFNNKFQVFAEMMNLTNQPYEVYLGEEDHYIQREFYSWWSRIGLKFNL</sequence>
<evidence type="ECO:0000313" key="12">
    <source>
        <dbReference type="EMBL" id="MBL0764899.1"/>
    </source>
</evidence>
<keyword evidence="12" id="KW-0675">Receptor</keyword>
<evidence type="ECO:0000256" key="9">
    <source>
        <dbReference type="RuleBase" id="RU003357"/>
    </source>
</evidence>
<keyword evidence="2 8" id="KW-0813">Transport</keyword>
<keyword evidence="4 8" id="KW-0812">Transmembrane</keyword>
<dbReference type="SUPFAM" id="SSF49464">
    <property type="entry name" value="Carboxypeptidase regulatory domain-like"/>
    <property type="match status" value="1"/>
</dbReference>
<evidence type="ECO:0000313" key="13">
    <source>
        <dbReference type="Proteomes" id="UP000642920"/>
    </source>
</evidence>
<dbReference type="Gene3D" id="2.40.170.20">
    <property type="entry name" value="TonB-dependent receptor, beta-barrel domain"/>
    <property type="match status" value="1"/>
</dbReference>
<dbReference type="Gene3D" id="2.170.130.10">
    <property type="entry name" value="TonB-dependent receptor, plug domain"/>
    <property type="match status" value="1"/>
</dbReference>
<evidence type="ECO:0000259" key="11">
    <source>
        <dbReference type="Pfam" id="PF07715"/>
    </source>
</evidence>
<protein>
    <submittedName>
        <fullName evidence="12">TonB-dependent receptor</fullName>
    </submittedName>
</protein>
<keyword evidence="13" id="KW-1185">Reference proteome</keyword>
<evidence type="ECO:0000256" key="6">
    <source>
        <dbReference type="ARBA" id="ARBA00023136"/>
    </source>
</evidence>
<keyword evidence="6 8" id="KW-0472">Membrane</keyword>
<gene>
    <name evidence="12" type="ORF">JKP34_06530</name>
</gene>
<dbReference type="InterPro" id="IPR037066">
    <property type="entry name" value="Plug_dom_sf"/>
</dbReference>
<dbReference type="Pfam" id="PF00593">
    <property type="entry name" value="TonB_dep_Rec_b-barrel"/>
    <property type="match status" value="1"/>
</dbReference>
<keyword evidence="3 8" id="KW-1134">Transmembrane beta strand</keyword>
<dbReference type="InterPro" id="IPR039426">
    <property type="entry name" value="TonB-dep_rcpt-like"/>
</dbReference>
<dbReference type="Pfam" id="PF07715">
    <property type="entry name" value="Plug"/>
    <property type="match status" value="1"/>
</dbReference>
<comment type="caution">
    <text evidence="12">The sequence shown here is derived from an EMBL/GenBank/DDBJ whole genome shotgun (WGS) entry which is preliminary data.</text>
</comment>
<dbReference type="InterPro" id="IPR000531">
    <property type="entry name" value="Beta-barrel_TonB"/>
</dbReference>
<evidence type="ECO:0000256" key="8">
    <source>
        <dbReference type="PROSITE-ProRule" id="PRU01360"/>
    </source>
</evidence>
<dbReference type="PROSITE" id="PS52016">
    <property type="entry name" value="TONB_DEPENDENT_REC_3"/>
    <property type="match status" value="1"/>
</dbReference>
<comment type="subcellular location">
    <subcellularLocation>
        <location evidence="1 8">Cell outer membrane</location>
        <topology evidence="1 8">Multi-pass membrane protein</topology>
    </subcellularLocation>
</comment>
<dbReference type="AlphaFoldDB" id="A0A937DJH0"/>
<proteinExistence type="inferred from homology"/>
<keyword evidence="5 9" id="KW-0798">TonB box</keyword>
<evidence type="ECO:0000256" key="5">
    <source>
        <dbReference type="ARBA" id="ARBA00023077"/>
    </source>
</evidence>
<evidence type="ECO:0000256" key="7">
    <source>
        <dbReference type="ARBA" id="ARBA00023237"/>
    </source>
</evidence>
<dbReference type="InterPro" id="IPR008969">
    <property type="entry name" value="CarboxyPept-like_regulatory"/>
</dbReference>
<evidence type="ECO:0000259" key="10">
    <source>
        <dbReference type="Pfam" id="PF00593"/>
    </source>
</evidence>
<dbReference type="EMBL" id="JAERQG010000001">
    <property type="protein sequence ID" value="MBL0764899.1"/>
    <property type="molecule type" value="Genomic_DNA"/>
</dbReference>
<comment type="similarity">
    <text evidence="8 9">Belongs to the TonB-dependent receptor family.</text>
</comment>
<feature type="domain" description="TonB-dependent receptor-like beta-barrel" evidence="10">
    <location>
        <begin position="561"/>
        <end position="987"/>
    </location>
</feature>
<dbReference type="Gene3D" id="2.60.40.1120">
    <property type="entry name" value="Carboxypeptidase-like, regulatory domain"/>
    <property type="match status" value="1"/>
</dbReference>